<evidence type="ECO:0000313" key="1">
    <source>
        <dbReference type="EMBL" id="MFC4987959.1"/>
    </source>
</evidence>
<dbReference type="Proteomes" id="UP001595925">
    <property type="component" value="Unassembled WGS sequence"/>
</dbReference>
<reference evidence="1 2" key="1">
    <citation type="journal article" date="2019" name="Int. J. Syst. Evol. Microbiol.">
        <title>The Global Catalogue of Microorganisms (GCM) 10K type strain sequencing project: providing services to taxonomists for standard genome sequencing and annotation.</title>
        <authorList>
            <consortium name="The Broad Institute Genomics Platform"/>
            <consortium name="The Broad Institute Genome Sequencing Center for Infectious Disease"/>
            <person name="Wu L."/>
            <person name="Ma J."/>
        </authorList>
    </citation>
    <scope>NUCLEOTIDE SEQUENCE [LARGE SCALE GENOMIC DNA]</scope>
    <source>
        <strain evidence="1 2">CGMCC 1.15824</strain>
    </source>
</reference>
<dbReference type="AlphaFoldDB" id="A0ABD5QEC7"/>
<dbReference type="RefSeq" id="WP_224826919.1">
    <property type="nucleotide sequence ID" value="NZ_JAIVEF010000001.1"/>
</dbReference>
<gene>
    <name evidence="1" type="ORF">ACFPFO_09380</name>
</gene>
<accession>A0ABD5QEC7</accession>
<evidence type="ECO:0000313" key="2">
    <source>
        <dbReference type="Proteomes" id="UP001595925"/>
    </source>
</evidence>
<dbReference type="InterPro" id="IPR055533">
    <property type="entry name" value="DUF7109"/>
</dbReference>
<comment type="caution">
    <text evidence="1">The sequence shown here is derived from an EMBL/GenBank/DDBJ whole genome shotgun (WGS) entry which is preliminary data.</text>
</comment>
<sequence>MDVSADELAGVLELFGGLTRRELERALSEAAARSGAPEPELGPALAAARRSFGVVVVTHDGTSLYVAGPTAFPTLPEGGEDLRHILSVDPRDVERAAAADAVRGRYNRAVRAAIRAGDGDRLRELLDTSYDVEAWAPADFEDERDRIEDALAGLEEDG</sequence>
<name>A0ABD5QEC7_9EURY</name>
<organism evidence="1 2">
    <name type="scientific">Saliphagus infecundisoli</name>
    <dbReference type="NCBI Taxonomy" id="1849069"/>
    <lineage>
        <taxon>Archaea</taxon>
        <taxon>Methanobacteriati</taxon>
        <taxon>Methanobacteriota</taxon>
        <taxon>Stenosarchaea group</taxon>
        <taxon>Halobacteria</taxon>
        <taxon>Halobacteriales</taxon>
        <taxon>Natrialbaceae</taxon>
        <taxon>Saliphagus</taxon>
    </lineage>
</organism>
<dbReference type="Pfam" id="PF23421">
    <property type="entry name" value="DUF7109"/>
    <property type="match status" value="1"/>
</dbReference>
<keyword evidence="2" id="KW-1185">Reference proteome</keyword>
<dbReference type="EMBL" id="JBHSJG010000036">
    <property type="protein sequence ID" value="MFC4987959.1"/>
    <property type="molecule type" value="Genomic_DNA"/>
</dbReference>
<proteinExistence type="predicted"/>
<protein>
    <submittedName>
        <fullName evidence="1">Uncharacterized protein</fullName>
    </submittedName>
</protein>